<feature type="transmembrane region" description="Helical" evidence="7">
    <location>
        <begin position="58"/>
        <end position="79"/>
    </location>
</feature>
<gene>
    <name evidence="10" type="ORF">D0C36_09180</name>
</gene>
<dbReference type="PANTHER" id="PTHR30221">
    <property type="entry name" value="SMALL-CONDUCTANCE MECHANOSENSITIVE CHANNEL"/>
    <property type="match status" value="1"/>
</dbReference>
<name>A0A372P161_9SPHI</name>
<dbReference type="Gene3D" id="3.30.70.100">
    <property type="match status" value="1"/>
</dbReference>
<dbReference type="AlphaFoldDB" id="A0A372P161"/>
<dbReference type="Pfam" id="PF21082">
    <property type="entry name" value="MS_channel_3rd"/>
    <property type="match status" value="1"/>
</dbReference>
<dbReference type="InterPro" id="IPR011014">
    <property type="entry name" value="MscS_channel_TM-2"/>
</dbReference>
<dbReference type="SUPFAM" id="SSF82861">
    <property type="entry name" value="Mechanosensitive channel protein MscS (YggB), transmembrane region"/>
    <property type="match status" value="1"/>
</dbReference>
<dbReference type="SUPFAM" id="SSF50182">
    <property type="entry name" value="Sm-like ribonucleoproteins"/>
    <property type="match status" value="1"/>
</dbReference>
<dbReference type="InterPro" id="IPR011066">
    <property type="entry name" value="MscS_channel_C_sf"/>
</dbReference>
<comment type="caution">
    <text evidence="10">The sequence shown here is derived from an EMBL/GenBank/DDBJ whole genome shotgun (WGS) entry which is preliminary data.</text>
</comment>
<evidence type="ECO:0000256" key="6">
    <source>
        <dbReference type="ARBA" id="ARBA00023136"/>
    </source>
</evidence>
<feature type="transmembrane region" description="Helical" evidence="7">
    <location>
        <begin position="85"/>
        <end position="117"/>
    </location>
</feature>
<dbReference type="Gene3D" id="2.30.30.60">
    <property type="match status" value="1"/>
</dbReference>
<feature type="transmembrane region" description="Helical" evidence="7">
    <location>
        <begin position="20"/>
        <end position="38"/>
    </location>
</feature>
<dbReference type="Pfam" id="PF00924">
    <property type="entry name" value="MS_channel_2nd"/>
    <property type="match status" value="1"/>
</dbReference>
<dbReference type="InterPro" id="IPR010920">
    <property type="entry name" value="LSM_dom_sf"/>
</dbReference>
<feature type="domain" description="Mechanosensitive ion channel MscS C-terminal" evidence="9">
    <location>
        <begin position="178"/>
        <end position="257"/>
    </location>
</feature>
<organism evidence="10 11">
    <name type="scientific">Mucilaginibacter conchicola</name>
    <dbReference type="NCBI Taxonomy" id="2303333"/>
    <lineage>
        <taxon>Bacteria</taxon>
        <taxon>Pseudomonadati</taxon>
        <taxon>Bacteroidota</taxon>
        <taxon>Sphingobacteriia</taxon>
        <taxon>Sphingobacteriales</taxon>
        <taxon>Sphingobacteriaceae</taxon>
        <taxon>Mucilaginibacter</taxon>
    </lineage>
</organism>
<evidence type="ECO:0000256" key="3">
    <source>
        <dbReference type="ARBA" id="ARBA00022475"/>
    </source>
</evidence>
<keyword evidence="11" id="KW-1185">Reference proteome</keyword>
<dbReference type="EMBL" id="QWDC01000001">
    <property type="protein sequence ID" value="RFZ95669.1"/>
    <property type="molecule type" value="Genomic_DNA"/>
</dbReference>
<proteinExistence type="inferred from homology"/>
<keyword evidence="5 7" id="KW-1133">Transmembrane helix</keyword>
<dbReference type="Gene3D" id="1.10.287.1260">
    <property type="match status" value="1"/>
</dbReference>
<dbReference type="RefSeq" id="WP_117391219.1">
    <property type="nucleotide sequence ID" value="NZ_QWDC01000001.1"/>
</dbReference>
<evidence type="ECO:0000259" key="8">
    <source>
        <dbReference type="Pfam" id="PF00924"/>
    </source>
</evidence>
<evidence type="ECO:0000256" key="1">
    <source>
        <dbReference type="ARBA" id="ARBA00004651"/>
    </source>
</evidence>
<comment type="subcellular location">
    <subcellularLocation>
        <location evidence="1">Cell membrane</location>
        <topology evidence="1">Multi-pass membrane protein</topology>
    </subcellularLocation>
</comment>
<dbReference type="GO" id="GO:0008381">
    <property type="term" value="F:mechanosensitive monoatomic ion channel activity"/>
    <property type="evidence" value="ECO:0007669"/>
    <property type="project" value="InterPro"/>
</dbReference>
<evidence type="ECO:0000259" key="9">
    <source>
        <dbReference type="Pfam" id="PF21082"/>
    </source>
</evidence>
<evidence type="ECO:0000313" key="11">
    <source>
        <dbReference type="Proteomes" id="UP000264217"/>
    </source>
</evidence>
<dbReference type="OrthoDB" id="9809206at2"/>
<accession>A0A372P161</accession>
<keyword evidence="3" id="KW-1003">Cell membrane</keyword>
<evidence type="ECO:0000256" key="2">
    <source>
        <dbReference type="ARBA" id="ARBA00008017"/>
    </source>
</evidence>
<dbReference type="InterPro" id="IPR045275">
    <property type="entry name" value="MscS_archaea/bacteria_type"/>
</dbReference>
<dbReference type="InterPro" id="IPR023408">
    <property type="entry name" value="MscS_beta-dom_sf"/>
</dbReference>
<dbReference type="Proteomes" id="UP000264217">
    <property type="component" value="Unassembled WGS sequence"/>
</dbReference>
<dbReference type="GO" id="GO:0005886">
    <property type="term" value="C:plasma membrane"/>
    <property type="evidence" value="ECO:0007669"/>
    <property type="project" value="UniProtKB-SubCell"/>
</dbReference>
<comment type="similarity">
    <text evidence="2">Belongs to the MscS (TC 1.A.23) family.</text>
</comment>
<protein>
    <submittedName>
        <fullName evidence="10">Mechanosensitive ion channel family protein</fullName>
    </submittedName>
</protein>
<reference evidence="10 11" key="1">
    <citation type="submission" date="2018-08" db="EMBL/GenBank/DDBJ databases">
        <title>Mucilaginibacter sp. MYSH2.</title>
        <authorList>
            <person name="Seo T."/>
        </authorList>
    </citation>
    <scope>NUCLEOTIDE SEQUENCE [LARGE SCALE GENOMIC DNA]</scope>
    <source>
        <strain evidence="10 11">MYSH2</strain>
    </source>
</reference>
<keyword evidence="4 7" id="KW-0812">Transmembrane</keyword>
<evidence type="ECO:0000313" key="10">
    <source>
        <dbReference type="EMBL" id="RFZ95669.1"/>
    </source>
</evidence>
<dbReference type="SUPFAM" id="SSF82689">
    <property type="entry name" value="Mechanosensitive channel protein MscS (YggB), C-terminal domain"/>
    <property type="match status" value="1"/>
</dbReference>
<feature type="domain" description="Mechanosensitive ion channel MscS" evidence="8">
    <location>
        <begin position="104"/>
        <end position="170"/>
    </location>
</feature>
<sequence length="279" mass="30534">MELETFYNTFHHWLINRGPVYAIGIIFFLVGLWVISFIRARLLKRLSHRKVSSSLQPFILSLSITAMYVLLTVSVLNYMGFELTLINTVIGALGVAAGLALSGTLQNFAGGVLILLLKPFAVGDSIKAQGQEGGVTSIQLFYTVLLTADNKTVIIPNGKLFNEVIVNITREHKRRLDFELKLGYAVDIEQVKGIINDIIKSTPEVLTDPITRVGVSALEGDGMRFIVNVWVEPSNYLSTKIYLQETIVKSLSAAGVKLPGTGDPSGAELIQALVNRTNS</sequence>
<evidence type="ECO:0000256" key="5">
    <source>
        <dbReference type="ARBA" id="ARBA00022989"/>
    </source>
</evidence>
<dbReference type="InterPro" id="IPR049278">
    <property type="entry name" value="MS_channel_C"/>
</dbReference>
<evidence type="ECO:0000256" key="4">
    <source>
        <dbReference type="ARBA" id="ARBA00022692"/>
    </source>
</evidence>
<keyword evidence="6 7" id="KW-0472">Membrane</keyword>
<evidence type="ECO:0000256" key="7">
    <source>
        <dbReference type="SAM" id="Phobius"/>
    </source>
</evidence>
<dbReference type="PANTHER" id="PTHR30221:SF1">
    <property type="entry name" value="SMALL-CONDUCTANCE MECHANOSENSITIVE CHANNEL"/>
    <property type="match status" value="1"/>
</dbReference>
<dbReference type="InterPro" id="IPR006685">
    <property type="entry name" value="MscS_channel_2nd"/>
</dbReference>